<dbReference type="PROSITE" id="PS50977">
    <property type="entry name" value="HTH_TETR_2"/>
    <property type="match status" value="1"/>
</dbReference>
<dbReference type="PRINTS" id="PR00455">
    <property type="entry name" value="HTHTETR"/>
</dbReference>
<feature type="DNA-binding region" description="H-T-H motif" evidence="2">
    <location>
        <begin position="35"/>
        <end position="54"/>
    </location>
</feature>
<dbReference type="InterPro" id="IPR050109">
    <property type="entry name" value="HTH-type_TetR-like_transc_reg"/>
</dbReference>
<dbReference type="GO" id="GO:0000976">
    <property type="term" value="F:transcription cis-regulatory region binding"/>
    <property type="evidence" value="ECO:0007669"/>
    <property type="project" value="TreeGrafter"/>
</dbReference>
<reference evidence="4 5" key="1">
    <citation type="submission" date="2019-12" db="EMBL/GenBank/DDBJ databases">
        <title>Streptomyces sp. strain T44 isolated from rhizosphere soil of Broussonetia papyrifera.</title>
        <authorList>
            <person name="Mo P."/>
        </authorList>
    </citation>
    <scope>NUCLEOTIDE SEQUENCE [LARGE SCALE GENOMIC DNA]</scope>
    <source>
        <strain evidence="4 5">T44</strain>
    </source>
</reference>
<dbReference type="EMBL" id="CP047020">
    <property type="protein sequence ID" value="QHA09952.1"/>
    <property type="molecule type" value="Genomic_DNA"/>
</dbReference>
<evidence type="ECO:0000313" key="4">
    <source>
        <dbReference type="EMBL" id="QHA09952.1"/>
    </source>
</evidence>
<proteinExistence type="predicted"/>
<dbReference type="PANTHER" id="PTHR30055:SF200">
    <property type="entry name" value="HTH-TYPE TRANSCRIPTIONAL REPRESSOR BDCR"/>
    <property type="match status" value="1"/>
</dbReference>
<dbReference type="InterPro" id="IPR001647">
    <property type="entry name" value="HTH_TetR"/>
</dbReference>
<dbReference type="AlphaFoldDB" id="A0A6I6NF53"/>
<dbReference type="Proteomes" id="UP000436138">
    <property type="component" value="Chromosome"/>
</dbReference>
<feature type="domain" description="HTH tetR-type" evidence="3">
    <location>
        <begin position="12"/>
        <end position="72"/>
    </location>
</feature>
<dbReference type="Pfam" id="PF00440">
    <property type="entry name" value="TetR_N"/>
    <property type="match status" value="1"/>
</dbReference>
<dbReference type="Gene3D" id="1.10.357.10">
    <property type="entry name" value="Tetracycline Repressor, domain 2"/>
    <property type="match status" value="1"/>
</dbReference>
<dbReference type="Pfam" id="PF17932">
    <property type="entry name" value="TetR_C_24"/>
    <property type="match status" value="1"/>
</dbReference>
<organism evidence="4 5">
    <name type="scientific">Streptomyces broussonetiae</name>
    <dbReference type="NCBI Taxonomy" id="2686304"/>
    <lineage>
        <taxon>Bacteria</taxon>
        <taxon>Bacillati</taxon>
        <taxon>Actinomycetota</taxon>
        <taxon>Actinomycetes</taxon>
        <taxon>Kitasatosporales</taxon>
        <taxon>Streptomycetaceae</taxon>
        <taxon>Streptomyces</taxon>
    </lineage>
</organism>
<gene>
    <name evidence="4" type="ORF">GQF42_32690</name>
</gene>
<sequence>MEAVLPEGVTPPGTRGKILEAGLELFAESGFAGTSIRQIAGKVGINSATLYAHYPSKGHVLAELVRIGHEEMRTRLAQAAAETRDTGAARQLAALVRAHVLLHTDHPLLAVVTNGELHALSPELATPSLQLREECRGMLADVLERGIGNGEFELDDPLLAVTAIGGLGVQVAQWFGPALGRTREQIADQYARFALRIVNAGR</sequence>
<dbReference type="SUPFAM" id="SSF48498">
    <property type="entry name" value="Tetracyclin repressor-like, C-terminal domain"/>
    <property type="match status" value="1"/>
</dbReference>
<evidence type="ECO:0000313" key="5">
    <source>
        <dbReference type="Proteomes" id="UP000436138"/>
    </source>
</evidence>
<dbReference type="GO" id="GO:0003700">
    <property type="term" value="F:DNA-binding transcription factor activity"/>
    <property type="evidence" value="ECO:0007669"/>
    <property type="project" value="TreeGrafter"/>
</dbReference>
<evidence type="ECO:0000256" key="1">
    <source>
        <dbReference type="ARBA" id="ARBA00023125"/>
    </source>
</evidence>
<dbReference type="InterPro" id="IPR036271">
    <property type="entry name" value="Tet_transcr_reg_TetR-rel_C_sf"/>
</dbReference>
<dbReference type="InterPro" id="IPR009057">
    <property type="entry name" value="Homeodomain-like_sf"/>
</dbReference>
<dbReference type="InterPro" id="IPR041490">
    <property type="entry name" value="KstR2_TetR_C"/>
</dbReference>
<protein>
    <submittedName>
        <fullName evidence="4">TetR family transcriptional regulator</fullName>
    </submittedName>
</protein>
<dbReference type="KEGG" id="sbro:GQF42_32690"/>
<dbReference type="PANTHER" id="PTHR30055">
    <property type="entry name" value="HTH-TYPE TRANSCRIPTIONAL REGULATOR RUTR"/>
    <property type="match status" value="1"/>
</dbReference>
<dbReference type="SUPFAM" id="SSF46689">
    <property type="entry name" value="Homeodomain-like"/>
    <property type="match status" value="1"/>
</dbReference>
<evidence type="ECO:0000256" key="2">
    <source>
        <dbReference type="PROSITE-ProRule" id="PRU00335"/>
    </source>
</evidence>
<evidence type="ECO:0000259" key="3">
    <source>
        <dbReference type="PROSITE" id="PS50977"/>
    </source>
</evidence>
<name>A0A6I6NF53_9ACTN</name>
<keyword evidence="5" id="KW-1185">Reference proteome</keyword>
<keyword evidence="1 2" id="KW-0238">DNA-binding</keyword>
<accession>A0A6I6NF53</accession>